<dbReference type="EMBL" id="JAGIOO010000001">
    <property type="protein sequence ID" value="MBP2476751.1"/>
    <property type="molecule type" value="Genomic_DNA"/>
</dbReference>
<name>A0ABS5AK18_9PSEU</name>
<keyword evidence="1" id="KW-0472">Membrane</keyword>
<reference evidence="2 3" key="1">
    <citation type="submission" date="2021-03" db="EMBL/GenBank/DDBJ databases">
        <title>Sequencing the genomes of 1000 actinobacteria strains.</title>
        <authorList>
            <person name="Klenk H.-P."/>
        </authorList>
    </citation>
    <scope>NUCLEOTIDE SEQUENCE [LARGE SCALE GENOMIC DNA]</scope>
    <source>
        <strain evidence="2 3">DSM 44580</strain>
    </source>
</reference>
<keyword evidence="3" id="KW-1185">Reference proteome</keyword>
<accession>A0ABS5AK18</accession>
<comment type="caution">
    <text evidence="2">The sequence shown here is derived from an EMBL/GenBank/DDBJ whole genome shotgun (WGS) entry which is preliminary data.</text>
</comment>
<keyword evidence="1" id="KW-1133">Transmembrane helix</keyword>
<protein>
    <recommendedName>
        <fullName evidence="4">Integral membrane protein</fullName>
    </recommendedName>
</protein>
<evidence type="ECO:0000256" key="1">
    <source>
        <dbReference type="SAM" id="Phobius"/>
    </source>
</evidence>
<evidence type="ECO:0000313" key="3">
    <source>
        <dbReference type="Proteomes" id="UP001519363"/>
    </source>
</evidence>
<proteinExistence type="predicted"/>
<feature type="transmembrane region" description="Helical" evidence="1">
    <location>
        <begin position="52"/>
        <end position="69"/>
    </location>
</feature>
<gene>
    <name evidence="2" type="ORF">JOF53_005623</name>
</gene>
<evidence type="ECO:0008006" key="4">
    <source>
        <dbReference type="Google" id="ProtNLM"/>
    </source>
</evidence>
<sequence length="137" mass="14161">MSVLALTPESQRIAGVMLLTIVTIESGGWFLTRVATGKVPLTEFQKGFARAGHAHAATLVTLGLLTLLFADAAQLSGAAGWVGRLGVPLAAVLMPAGFFFSSMGQDRVRPNRLMSLVWVGAVCLAAGVVTVGVGLLV</sequence>
<organism evidence="2 3">
    <name type="scientific">Crossiella equi</name>
    <dbReference type="NCBI Taxonomy" id="130796"/>
    <lineage>
        <taxon>Bacteria</taxon>
        <taxon>Bacillati</taxon>
        <taxon>Actinomycetota</taxon>
        <taxon>Actinomycetes</taxon>
        <taxon>Pseudonocardiales</taxon>
        <taxon>Pseudonocardiaceae</taxon>
        <taxon>Crossiella</taxon>
    </lineage>
</organism>
<dbReference type="Proteomes" id="UP001519363">
    <property type="component" value="Unassembled WGS sequence"/>
</dbReference>
<feature type="transmembrane region" description="Helical" evidence="1">
    <location>
        <begin position="12"/>
        <end position="31"/>
    </location>
</feature>
<keyword evidence="1" id="KW-0812">Transmembrane</keyword>
<dbReference type="RefSeq" id="WP_209707329.1">
    <property type="nucleotide sequence ID" value="NZ_JAGIOO010000001.1"/>
</dbReference>
<feature type="transmembrane region" description="Helical" evidence="1">
    <location>
        <begin position="113"/>
        <end position="136"/>
    </location>
</feature>
<feature type="transmembrane region" description="Helical" evidence="1">
    <location>
        <begin position="81"/>
        <end position="101"/>
    </location>
</feature>
<evidence type="ECO:0000313" key="2">
    <source>
        <dbReference type="EMBL" id="MBP2476751.1"/>
    </source>
</evidence>